<gene>
    <name evidence="1" type="ORF">BD36_00205</name>
</gene>
<dbReference type="Proteomes" id="UP000260363">
    <property type="component" value="Chromosome"/>
</dbReference>
<proteinExistence type="predicted"/>
<name>A0A069ZWQ9_CHLMR</name>
<dbReference type="KEGG" id="cmx:DNC_00195"/>
<protein>
    <submittedName>
        <fullName evidence="1">Uncharacterized protein</fullName>
    </submittedName>
</protein>
<dbReference type="KEGG" id="cmm:NC80_00190"/>
<organism evidence="1 2">
    <name type="scientific">Chlamydia muridarum</name>
    <dbReference type="NCBI Taxonomy" id="83560"/>
    <lineage>
        <taxon>Bacteria</taxon>
        <taxon>Pseudomonadati</taxon>
        <taxon>Chlamydiota</taxon>
        <taxon>Chlamydiia</taxon>
        <taxon>Chlamydiales</taxon>
        <taxon>Chlamydiaceae</taxon>
        <taxon>Chlamydia/Chlamydophila group</taxon>
        <taxon>Chlamydia</taxon>
    </lineage>
</organism>
<dbReference type="EMBL" id="CP007217">
    <property type="protein sequence ID" value="AJR10143.1"/>
    <property type="molecule type" value="Genomic_DNA"/>
</dbReference>
<dbReference type="InterPro" id="IPR011990">
    <property type="entry name" value="TPR-like_helical_dom_sf"/>
</dbReference>
<reference evidence="1 2" key="1">
    <citation type="submission" date="2014-02" db="EMBL/GenBank/DDBJ databases">
        <authorList>
            <person name="Chen C."/>
            <person name="Conrad T.A."/>
            <person name="Zhou Z."/>
            <person name="Lai Z."/>
            <person name="Zhong G."/>
        </authorList>
    </citation>
    <scope>NUCLEOTIDE SEQUENCE [LARGE SCALE GENOMIC DNA]</scope>
    <source>
        <strain evidence="1 2">Nigg3-28</strain>
    </source>
</reference>
<accession>A0A069ZWQ9</accession>
<dbReference type="AlphaFoldDB" id="A0A069ZWQ9"/>
<sequence length="149" mass="16753">MANLDAFREDFALFFEAGLVAIKQGDEVSAQALFQVLHVLDPEHTAYEVGNGLIHLHKMELTQAESLFRVVVEKDPENWSAKAFLSLTLMMIVLHQGSSFEVRRESLEQCLRLADQVLENCKIESTKALARSVLDWHDELVAKSCGPLN</sequence>
<dbReference type="OMA" id="PDHYGHE"/>
<dbReference type="KEGG" id="cmg:NC81_00195"/>
<evidence type="ECO:0000313" key="2">
    <source>
        <dbReference type="Proteomes" id="UP000260363"/>
    </source>
</evidence>
<dbReference type="RefSeq" id="WP_010229187.1">
    <property type="nucleotide sequence ID" value="NZ_CP007217.1"/>
</dbReference>
<dbReference type="GeneID" id="1245563"/>
<dbReference type="PATRIC" id="fig|83560.10.peg.39"/>
<dbReference type="SUPFAM" id="SSF48452">
    <property type="entry name" value="TPR-like"/>
    <property type="match status" value="1"/>
</dbReference>
<dbReference type="Gene3D" id="1.25.40.10">
    <property type="entry name" value="Tetratricopeptide repeat domain"/>
    <property type="match status" value="1"/>
</dbReference>
<evidence type="ECO:0000313" key="1">
    <source>
        <dbReference type="EMBL" id="AJR10143.1"/>
    </source>
</evidence>
<dbReference type="STRING" id="83560.NC80_00190"/>